<keyword evidence="3" id="KW-0808">Transferase</keyword>
<keyword evidence="7" id="KW-0067">ATP-binding</keyword>
<evidence type="ECO:0000256" key="8">
    <source>
        <dbReference type="ARBA" id="ARBA00022842"/>
    </source>
</evidence>
<evidence type="ECO:0000313" key="12">
    <source>
        <dbReference type="Proteomes" id="UP000177069"/>
    </source>
</evidence>
<sequence>MTASLKKVTSKIIPVLKEAGVTKSSLFGSYVRGDYRTDSDVDILVELPKGNSLLDLVRLEKKLEKALGKKVELLTYNSVHPLLKEHIKKDQLQIL</sequence>
<dbReference type="InterPro" id="IPR002934">
    <property type="entry name" value="Polymerase_NTP_transf_dom"/>
</dbReference>
<dbReference type="AlphaFoldDB" id="A0A1F5G183"/>
<dbReference type="PANTHER" id="PTHR33571:SF14">
    <property type="entry name" value="PROTEIN ADENYLYLTRANSFERASE MJ0435-RELATED"/>
    <property type="match status" value="1"/>
</dbReference>
<dbReference type="Proteomes" id="UP000177069">
    <property type="component" value="Unassembled WGS sequence"/>
</dbReference>
<dbReference type="PANTHER" id="PTHR33571">
    <property type="entry name" value="SSL8005 PROTEIN"/>
    <property type="match status" value="1"/>
</dbReference>
<evidence type="ECO:0000256" key="1">
    <source>
        <dbReference type="ARBA" id="ARBA00001946"/>
    </source>
</evidence>
<dbReference type="GO" id="GO:0005524">
    <property type="term" value="F:ATP binding"/>
    <property type="evidence" value="ECO:0007669"/>
    <property type="project" value="UniProtKB-KW"/>
</dbReference>
<evidence type="ECO:0000256" key="2">
    <source>
        <dbReference type="ARBA" id="ARBA00022649"/>
    </source>
</evidence>
<evidence type="ECO:0000256" key="7">
    <source>
        <dbReference type="ARBA" id="ARBA00022840"/>
    </source>
</evidence>
<dbReference type="CDD" id="cd05403">
    <property type="entry name" value="NT_KNTase_like"/>
    <property type="match status" value="1"/>
</dbReference>
<comment type="cofactor">
    <cofactor evidence="1">
        <name>Mg(2+)</name>
        <dbReference type="ChEBI" id="CHEBI:18420"/>
    </cofactor>
</comment>
<dbReference type="Pfam" id="PF01909">
    <property type="entry name" value="NTP_transf_2"/>
    <property type="match status" value="1"/>
</dbReference>
<evidence type="ECO:0000256" key="5">
    <source>
        <dbReference type="ARBA" id="ARBA00022723"/>
    </source>
</evidence>
<dbReference type="InterPro" id="IPR052038">
    <property type="entry name" value="Type-VII_TA_antitoxin"/>
</dbReference>
<dbReference type="SUPFAM" id="SSF81301">
    <property type="entry name" value="Nucleotidyltransferase"/>
    <property type="match status" value="1"/>
</dbReference>
<name>A0A1F5G183_9BACT</name>
<evidence type="ECO:0000256" key="9">
    <source>
        <dbReference type="ARBA" id="ARBA00038276"/>
    </source>
</evidence>
<gene>
    <name evidence="11" type="ORF">A2696_03355</name>
</gene>
<comment type="similarity">
    <text evidence="9">Belongs to the MntA antitoxin family.</text>
</comment>
<evidence type="ECO:0000313" key="11">
    <source>
        <dbReference type="EMBL" id="OGD85564.1"/>
    </source>
</evidence>
<keyword evidence="6" id="KW-0547">Nucleotide-binding</keyword>
<evidence type="ECO:0000259" key="10">
    <source>
        <dbReference type="Pfam" id="PF01909"/>
    </source>
</evidence>
<evidence type="ECO:0000256" key="4">
    <source>
        <dbReference type="ARBA" id="ARBA00022695"/>
    </source>
</evidence>
<dbReference type="Gene3D" id="3.30.460.10">
    <property type="entry name" value="Beta Polymerase, domain 2"/>
    <property type="match status" value="1"/>
</dbReference>
<organism evidence="11 12">
    <name type="scientific">Candidatus Curtissbacteria bacterium RIFCSPHIGHO2_01_FULL_41_13</name>
    <dbReference type="NCBI Taxonomy" id="1797745"/>
    <lineage>
        <taxon>Bacteria</taxon>
        <taxon>Candidatus Curtissiibacteriota</taxon>
    </lineage>
</organism>
<dbReference type="EMBL" id="MFBA01000023">
    <property type="protein sequence ID" value="OGD85564.1"/>
    <property type="molecule type" value="Genomic_DNA"/>
</dbReference>
<dbReference type="GO" id="GO:0016779">
    <property type="term" value="F:nucleotidyltransferase activity"/>
    <property type="evidence" value="ECO:0007669"/>
    <property type="project" value="UniProtKB-KW"/>
</dbReference>
<feature type="domain" description="Polymerase nucleotidyl transferase" evidence="10">
    <location>
        <begin position="11"/>
        <end position="89"/>
    </location>
</feature>
<evidence type="ECO:0000256" key="6">
    <source>
        <dbReference type="ARBA" id="ARBA00022741"/>
    </source>
</evidence>
<dbReference type="InterPro" id="IPR043519">
    <property type="entry name" value="NT_sf"/>
</dbReference>
<comment type="caution">
    <text evidence="11">The sequence shown here is derived from an EMBL/GenBank/DDBJ whole genome shotgun (WGS) entry which is preliminary data.</text>
</comment>
<keyword evidence="4" id="KW-0548">Nucleotidyltransferase</keyword>
<keyword evidence="2" id="KW-1277">Toxin-antitoxin system</keyword>
<protein>
    <recommendedName>
        <fullName evidence="10">Polymerase nucleotidyl transferase domain-containing protein</fullName>
    </recommendedName>
</protein>
<evidence type="ECO:0000256" key="3">
    <source>
        <dbReference type="ARBA" id="ARBA00022679"/>
    </source>
</evidence>
<proteinExistence type="inferred from homology"/>
<keyword evidence="5" id="KW-0479">Metal-binding</keyword>
<dbReference type="GO" id="GO:0046872">
    <property type="term" value="F:metal ion binding"/>
    <property type="evidence" value="ECO:0007669"/>
    <property type="project" value="UniProtKB-KW"/>
</dbReference>
<keyword evidence="8" id="KW-0460">Magnesium</keyword>
<accession>A0A1F5G183</accession>
<reference evidence="11 12" key="1">
    <citation type="journal article" date="2016" name="Nat. Commun.">
        <title>Thousands of microbial genomes shed light on interconnected biogeochemical processes in an aquifer system.</title>
        <authorList>
            <person name="Anantharaman K."/>
            <person name="Brown C.T."/>
            <person name="Hug L.A."/>
            <person name="Sharon I."/>
            <person name="Castelle C.J."/>
            <person name="Probst A.J."/>
            <person name="Thomas B.C."/>
            <person name="Singh A."/>
            <person name="Wilkins M.J."/>
            <person name="Karaoz U."/>
            <person name="Brodie E.L."/>
            <person name="Williams K.H."/>
            <person name="Hubbard S.S."/>
            <person name="Banfield J.F."/>
        </authorList>
    </citation>
    <scope>NUCLEOTIDE SEQUENCE [LARGE SCALE GENOMIC DNA]</scope>
</reference>